<protein>
    <submittedName>
        <fullName evidence="1">Uncharacterized protein</fullName>
    </submittedName>
</protein>
<dbReference type="Proteomes" id="UP001218218">
    <property type="component" value="Unassembled WGS sequence"/>
</dbReference>
<name>A0AAD6Z5T9_9AGAR</name>
<dbReference type="EMBL" id="JARIHO010000083">
    <property type="protein sequence ID" value="KAJ7309206.1"/>
    <property type="molecule type" value="Genomic_DNA"/>
</dbReference>
<evidence type="ECO:0000313" key="1">
    <source>
        <dbReference type="EMBL" id="KAJ7309206.1"/>
    </source>
</evidence>
<evidence type="ECO:0000313" key="2">
    <source>
        <dbReference type="Proteomes" id="UP001218218"/>
    </source>
</evidence>
<keyword evidence="2" id="KW-1185">Reference proteome</keyword>
<sequence length="155" mass="17919">MRQQRAMLCTSKARKARARRWPGAQRPHCRRGSRRTLAPHIHRATHEHSISKRTKYPTRIRLLLVTLPPRARRQLVISKRHSPIPCLFFLAFYIAVPDRKGGNAHSLYVLLSPWIYFGRPGHPPQGSDRLDATCKDHTIALVTSLRRRSLLRPIS</sequence>
<accession>A0AAD6Z5T9</accession>
<organism evidence="1 2">
    <name type="scientific">Mycena albidolilacea</name>
    <dbReference type="NCBI Taxonomy" id="1033008"/>
    <lineage>
        <taxon>Eukaryota</taxon>
        <taxon>Fungi</taxon>
        <taxon>Dikarya</taxon>
        <taxon>Basidiomycota</taxon>
        <taxon>Agaricomycotina</taxon>
        <taxon>Agaricomycetes</taxon>
        <taxon>Agaricomycetidae</taxon>
        <taxon>Agaricales</taxon>
        <taxon>Marasmiineae</taxon>
        <taxon>Mycenaceae</taxon>
        <taxon>Mycena</taxon>
    </lineage>
</organism>
<reference evidence="1" key="1">
    <citation type="submission" date="2023-03" db="EMBL/GenBank/DDBJ databases">
        <title>Massive genome expansion in bonnet fungi (Mycena s.s.) driven by repeated elements and novel gene families across ecological guilds.</title>
        <authorList>
            <consortium name="Lawrence Berkeley National Laboratory"/>
            <person name="Harder C.B."/>
            <person name="Miyauchi S."/>
            <person name="Viragh M."/>
            <person name="Kuo A."/>
            <person name="Thoen E."/>
            <person name="Andreopoulos B."/>
            <person name="Lu D."/>
            <person name="Skrede I."/>
            <person name="Drula E."/>
            <person name="Henrissat B."/>
            <person name="Morin E."/>
            <person name="Kohler A."/>
            <person name="Barry K."/>
            <person name="LaButti K."/>
            <person name="Morin E."/>
            <person name="Salamov A."/>
            <person name="Lipzen A."/>
            <person name="Mereny Z."/>
            <person name="Hegedus B."/>
            <person name="Baldrian P."/>
            <person name="Stursova M."/>
            <person name="Weitz H."/>
            <person name="Taylor A."/>
            <person name="Grigoriev I.V."/>
            <person name="Nagy L.G."/>
            <person name="Martin F."/>
            <person name="Kauserud H."/>
        </authorList>
    </citation>
    <scope>NUCLEOTIDE SEQUENCE</scope>
    <source>
        <strain evidence="1">CBHHK002</strain>
    </source>
</reference>
<comment type="caution">
    <text evidence="1">The sequence shown here is derived from an EMBL/GenBank/DDBJ whole genome shotgun (WGS) entry which is preliminary data.</text>
</comment>
<gene>
    <name evidence="1" type="ORF">DFH08DRAFT_1088338</name>
</gene>
<dbReference type="AlphaFoldDB" id="A0AAD6Z5T9"/>
<proteinExistence type="predicted"/>